<proteinExistence type="inferred from homology"/>
<evidence type="ECO:0000256" key="1">
    <source>
        <dbReference type="ARBA" id="ARBA00000316"/>
    </source>
</evidence>
<evidence type="ECO:0000313" key="9">
    <source>
        <dbReference type="EMBL" id="BAG13848.2"/>
    </source>
</evidence>
<dbReference type="Gene3D" id="3.20.20.10">
    <property type="entry name" value="Alanine racemase"/>
    <property type="match status" value="1"/>
</dbReference>
<dbReference type="KEGG" id="rsd:TGRD_361"/>
<dbReference type="InterPro" id="IPR000821">
    <property type="entry name" value="Ala_racemase"/>
</dbReference>
<dbReference type="PANTHER" id="PTHR30511:SF0">
    <property type="entry name" value="ALANINE RACEMASE, CATABOLIC-RELATED"/>
    <property type="match status" value="1"/>
</dbReference>
<dbReference type="Proteomes" id="UP000001691">
    <property type="component" value="Chromosome"/>
</dbReference>
<feature type="domain" description="Alanine racemase C-terminal" evidence="8">
    <location>
        <begin position="261"/>
        <end position="389"/>
    </location>
</feature>
<comment type="function">
    <text evidence="5">Catalyzes the interconversion of L-alanine and D-alanine. May also act on other amino acids.</text>
</comment>
<evidence type="ECO:0000256" key="2">
    <source>
        <dbReference type="ARBA" id="ARBA00001933"/>
    </source>
</evidence>
<dbReference type="Pfam" id="PF01168">
    <property type="entry name" value="Ala_racemase_N"/>
    <property type="match status" value="1"/>
</dbReference>
<dbReference type="GO" id="GO:0008784">
    <property type="term" value="F:alanine racemase activity"/>
    <property type="evidence" value="ECO:0007669"/>
    <property type="project" value="UniProtKB-UniRule"/>
</dbReference>
<keyword evidence="4 5" id="KW-0413">Isomerase</keyword>
<dbReference type="SMART" id="SM01005">
    <property type="entry name" value="Ala_racemase_C"/>
    <property type="match status" value="1"/>
</dbReference>
<dbReference type="InterPro" id="IPR011079">
    <property type="entry name" value="Ala_racemase_C"/>
</dbReference>
<evidence type="ECO:0000259" key="8">
    <source>
        <dbReference type="SMART" id="SM01005"/>
    </source>
</evidence>
<dbReference type="FunFam" id="2.40.37.10:FF:000006">
    <property type="entry name" value="Alanine racemase"/>
    <property type="match status" value="1"/>
</dbReference>
<dbReference type="OrthoDB" id="9813814at2"/>
<dbReference type="AlphaFoldDB" id="B1H016"/>
<evidence type="ECO:0000256" key="5">
    <source>
        <dbReference type="HAMAP-Rule" id="MF_01201"/>
    </source>
</evidence>
<organism evidence="9 10">
    <name type="scientific">Endomicrobium trichonymphae</name>
    <dbReference type="NCBI Taxonomy" id="1408204"/>
    <lineage>
        <taxon>Bacteria</taxon>
        <taxon>Pseudomonadati</taxon>
        <taxon>Elusimicrobiota</taxon>
        <taxon>Endomicrobiia</taxon>
        <taxon>Endomicrobiales</taxon>
        <taxon>Endomicrobiaceae</taxon>
        <taxon>Candidatus Endomicrobiellum</taxon>
    </lineage>
</organism>
<name>B1H016_ENDTX</name>
<dbReference type="CDD" id="cd00430">
    <property type="entry name" value="PLPDE_III_AR"/>
    <property type="match status" value="1"/>
</dbReference>
<dbReference type="InterPro" id="IPR029066">
    <property type="entry name" value="PLP-binding_barrel"/>
</dbReference>
<comment type="catalytic activity">
    <reaction evidence="1 5">
        <text>L-alanine = D-alanine</text>
        <dbReference type="Rhea" id="RHEA:20249"/>
        <dbReference type="ChEBI" id="CHEBI:57416"/>
        <dbReference type="ChEBI" id="CHEBI:57972"/>
        <dbReference type="EC" id="5.1.1.1"/>
    </reaction>
</comment>
<dbReference type="PATRIC" id="fig|471821.5.peg.594"/>
<dbReference type="RefSeq" id="WP_095558771.1">
    <property type="nucleotide sequence ID" value="NC_020419.1"/>
</dbReference>
<evidence type="ECO:0000256" key="7">
    <source>
        <dbReference type="PIRSR" id="PIRSR600821-52"/>
    </source>
</evidence>
<comment type="similarity">
    <text evidence="5">Belongs to the alanine racemase family.</text>
</comment>
<dbReference type="InterPro" id="IPR020622">
    <property type="entry name" value="Ala_racemase_pyridoxalP-BS"/>
</dbReference>
<reference evidence="10" key="1">
    <citation type="journal article" date="2008" name="Proc. Natl. Acad. Sci. U.S.A.">
        <title>Complete genome of the uncultured termite group 1 bacteria in a single host protist cell.</title>
        <authorList>
            <person name="Hongoh Y."/>
            <person name="Sharma V.K."/>
            <person name="Prakash T."/>
            <person name="Noda S."/>
            <person name="Taylor T.D."/>
            <person name="Kudo T."/>
            <person name="Sakaki Y."/>
            <person name="Toyoda A."/>
            <person name="Hattori M."/>
            <person name="Ohkuma M."/>
        </authorList>
    </citation>
    <scope>NUCLEOTIDE SEQUENCE [LARGE SCALE GENOMIC DNA]</scope>
    <source>
        <strain evidence="10">Rs-D17 genomovar Ri2008</strain>
    </source>
</reference>
<dbReference type="GO" id="GO:0030632">
    <property type="term" value="P:D-alanine biosynthetic process"/>
    <property type="evidence" value="ECO:0007669"/>
    <property type="project" value="UniProtKB-UniRule"/>
</dbReference>
<feature type="modified residue" description="N6-(pyridoxal phosphate)lysine" evidence="5 6">
    <location>
        <position position="55"/>
    </location>
</feature>
<feature type="binding site" evidence="5 7">
    <location>
        <position position="154"/>
    </location>
    <ligand>
        <name>substrate</name>
    </ligand>
</feature>
<dbReference type="FunFam" id="3.20.20.10:FF:000002">
    <property type="entry name" value="Alanine racemase"/>
    <property type="match status" value="1"/>
</dbReference>
<accession>B1H016</accession>
<dbReference type="EMBL" id="AP009510">
    <property type="protein sequence ID" value="BAG13848.2"/>
    <property type="molecule type" value="Genomic_DNA"/>
</dbReference>
<keyword evidence="10" id="KW-1185">Reference proteome</keyword>
<evidence type="ECO:0000313" key="10">
    <source>
        <dbReference type="Proteomes" id="UP000001691"/>
    </source>
</evidence>
<dbReference type="GO" id="GO:0030170">
    <property type="term" value="F:pyridoxal phosphate binding"/>
    <property type="evidence" value="ECO:0007669"/>
    <property type="project" value="UniProtKB-UniRule"/>
</dbReference>
<dbReference type="PANTHER" id="PTHR30511">
    <property type="entry name" value="ALANINE RACEMASE"/>
    <property type="match status" value="1"/>
</dbReference>
<dbReference type="SUPFAM" id="SSF50621">
    <property type="entry name" value="Alanine racemase C-terminal domain-like"/>
    <property type="match status" value="1"/>
</dbReference>
<keyword evidence="3 5" id="KW-0663">Pyridoxal phosphate</keyword>
<sequence length="389" mass="43406">MKKKMPSVVAVTNKTRQTVFFRQNWVEIDRSDFHFNLKKIKEYIAKDTKIMVVIKANAYGHGGVALAKETQRAGVAWIGISSLEEGIQFREAGIKSNILILGNIFPFENFQVAVAHSLTPTISTMSGLAALEYWAVRLNKKINFHLKIDSGMGRIGVVPEASYPILQKIVQMPKTNMTGMYTHFAVADTDPVFTQQQLDIFTNIVKFARINLGLKFIAHAANSAALFRNKRTHLDMVRPGISIYGLTPFKHAERFLKLKSVLSWKTKIIFLKKVPAGFCVSYGRTFVTNRASVIATIPVGYADGYNRLLSNKCDVLVRGKRCPIAGRITMDMTMIDVTDVKGVTLGDEVVLIGVQGKEHIKVDELAKIQNTINYEVTSSISVRVPRIVV</sequence>
<evidence type="ECO:0000256" key="3">
    <source>
        <dbReference type="ARBA" id="ARBA00022898"/>
    </source>
</evidence>
<dbReference type="Gene3D" id="2.40.37.10">
    <property type="entry name" value="Lyase, Ornithine Decarboxylase, Chain A, domain 1"/>
    <property type="match status" value="1"/>
</dbReference>
<dbReference type="PRINTS" id="PR00992">
    <property type="entry name" value="ALARACEMASE"/>
</dbReference>
<dbReference type="Pfam" id="PF00842">
    <property type="entry name" value="Ala_racemase_C"/>
    <property type="match status" value="1"/>
</dbReference>
<gene>
    <name evidence="9" type="ordered locus">TGRD_361</name>
</gene>
<comment type="pathway">
    <text evidence="5">Amino-acid biosynthesis; D-alanine biosynthesis; D-alanine from L-alanine: step 1/1.</text>
</comment>
<dbReference type="UniPathway" id="UPA00042">
    <property type="reaction ID" value="UER00497"/>
</dbReference>
<protein>
    <recommendedName>
        <fullName evidence="5">Alanine racemase</fullName>
        <ecNumber evidence="5">5.1.1.1</ecNumber>
    </recommendedName>
</protein>
<feature type="active site" description="Proton acceptor; specific for L-alanine" evidence="5">
    <location>
        <position position="282"/>
    </location>
</feature>
<dbReference type="PROSITE" id="PS00395">
    <property type="entry name" value="ALANINE_RACEMASE"/>
    <property type="match status" value="1"/>
</dbReference>
<dbReference type="HAMAP" id="MF_01201">
    <property type="entry name" value="Ala_racemase"/>
    <property type="match status" value="1"/>
</dbReference>
<dbReference type="SUPFAM" id="SSF51419">
    <property type="entry name" value="PLP-binding barrel"/>
    <property type="match status" value="1"/>
</dbReference>
<dbReference type="InterPro" id="IPR009006">
    <property type="entry name" value="Ala_racemase/Decarboxylase_C"/>
</dbReference>
<dbReference type="STRING" id="471821.TGRD_365"/>
<feature type="binding site" evidence="5 7">
    <location>
        <position position="330"/>
    </location>
    <ligand>
        <name>substrate</name>
    </ligand>
</feature>
<dbReference type="InterPro" id="IPR001608">
    <property type="entry name" value="Ala_racemase_N"/>
</dbReference>
<dbReference type="EC" id="5.1.1.1" evidence="5"/>
<feature type="active site" description="Proton acceptor; specific for D-alanine" evidence="5">
    <location>
        <position position="55"/>
    </location>
</feature>
<dbReference type="NCBIfam" id="TIGR00492">
    <property type="entry name" value="alr"/>
    <property type="match status" value="1"/>
</dbReference>
<evidence type="ECO:0000256" key="4">
    <source>
        <dbReference type="ARBA" id="ARBA00023235"/>
    </source>
</evidence>
<evidence type="ECO:0000256" key="6">
    <source>
        <dbReference type="PIRSR" id="PIRSR600821-50"/>
    </source>
</evidence>
<dbReference type="GO" id="GO:0005829">
    <property type="term" value="C:cytosol"/>
    <property type="evidence" value="ECO:0007669"/>
    <property type="project" value="TreeGrafter"/>
</dbReference>
<comment type="cofactor">
    <cofactor evidence="2 5 6">
        <name>pyridoxal 5'-phosphate</name>
        <dbReference type="ChEBI" id="CHEBI:597326"/>
    </cofactor>
</comment>
<dbReference type="HOGENOM" id="CLU_028393_2_2_0"/>